<dbReference type="EMBL" id="CP001817">
    <property type="protein sequence ID" value="AEH39671.1"/>
    <property type="molecule type" value="Genomic_DNA"/>
</dbReference>
<feature type="domain" description="Aminoacyl-transfer RNA synthetases class-II family profile" evidence="14">
    <location>
        <begin position="244"/>
        <end position="535"/>
    </location>
</feature>
<evidence type="ECO:0000256" key="11">
    <source>
        <dbReference type="ARBA" id="ARBA00023146"/>
    </source>
</evidence>
<dbReference type="NCBIfam" id="TIGR00418">
    <property type="entry name" value="thrS"/>
    <property type="match status" value="1"/>
</dbReference>
<evidence type="ECO:0000313" key="17">
    <source>
        <dbReference type="Proteomes" id="UP000006811"/>
    </source>
</evidence>
<dbReference type="InterPro" id="IPR004095">
    <property type="entry name" value="TGS"/>
</dbReference>
<evidence type="ECO:0000256" key="13">
    <source>
        <dbReference type="HAMAP-Rule" id="MF_00184"/>
    </source>
</evidence>
<keyword evidence="6 13" id="KW-0547">Nucleotide-binding</keyword>
<organism evidence="16 17">
    <name type="scientific">Buchnera aphidicola</name>
    <name type="common">Cinara tujafilina</name>
    <dbReference type="NCBI Taxonomy" id="261317"/>
    <lineage>
        <taxon>Bacteria</taxon>
        <taxon>Pseudomonadati</taxon>
        <taxon>Pseudomonadota</taxon>
        <taxon>Gammaproteobacteria</taxon>
        <taxon>Enterobacterales</taxon>
        <taxon>Erwiniaceae</taxon>
        <taxon>Buchnera</taxon>
    </lineage>
</organism>
<evidence type="ECO:0000256" key="8">
    <source>
        <dbReference type="ARBA" id="ARBA00022840"/>
    </source>
</evidence>
<evidence type="ECO:0000256" key="9">
    <source>
        <dbReference type="ARBA" id="ARBA00022884"/>
    </source>
</evidence>
<keyword evidence="9 13" id="KW-0694">RNA-binding</keyword>
<dbReference type="GO" id="GO:0000049">
    <property type="term" value="F:tRNA binding"/>
    <property type="evidence" value="ECO:0007669"/>
    <property type="project" value="UniProtKB-KW"/>
</dbReference>
<dbReference type="HAMAP" id="MF_00184">
    <property type="entry name" value="Thr_tRNA_synth"/>
    <property type="match status" value="1"/>
</dbReference>
<evidence type="ECO:0000256" key="6">
    <source>
        <dbReference type="ARBA" id="ARBA00022741"/>
    </source>
</evidence>
<keyword evidence="3 13" id="KW-0820">tRNA-binding</keyword>
<name>F7WZ21_9GAMM</name>
<dbReference type="InterPro" id="IPR002314">
    <property type="entry name" value="aa-tRNA-synt_IIb"/>
</dbReference>
<evidence type="ECO:0000256" key="3">
    <source>
        <dbReference type="ARBA" id="ARBA00022555"/>
    </source>
</evidence>
<keyword evidence="17" id="KW-1185">Reference proteome</keyword>
<dbReference type="SUPFAM" id="SSF55186">
    <property type="entry name" value="ThrRS/AlaRS common domain"/>
    <property type="match status" value="1"/>
</dbReference>
<feature type="domain" description="TGS" evidence="15">
    <location>
        <begin position="1"/>
        <end position="62"/>
    </location>
</feature>
<keyword evidence="8 13" id="KW-0067">ATP-binding</keyword>
<protein>
    <recommendedName>
        <fullName evidence="13">Threonine--tRNA ligase</fullName>
        <ecNumber evidence="13">6.1.1.3</ecNumber>
    </recommendedName>
    <alternativeName>
        <fullName evidence="13">Threonyl-tRNA synthetase</fullName>
        <shortName evidence="13">ThrRS</shortName>
    </alternativeName>
</protein>
<dbReference type="InterPro" id="IPR045864">
    <property type="entry name" value="aa-tRNA-synth_II/BPL/LPL"/>
</dbReference>
<dbReference type="GO" id="GO:0005524">
    <property type="term" value="F:ATP binding"/>
    <property type="evidence" value="ECO:0007669"/>
    <property type="project" value="UniProtKB-UniRule"/>
</dbReference>
<comment type="subcellular location">
    <subcellularLocation>
        <location evidence="13">Cytoplasm</location>
    </subcellularLocation>
</comment>
<evidence type="ECO:0000256" key="2">
    <source>
        <dbReference type="ARBA" id="ARBA00022490"/>
    </source>
</evidence>
<dbReference type="InterPro" id="IPR033728">
    <property type="entry name" value="ThrRS_core"/>
</dbReference>
<dbReference type="KEGG" id="baj:BCTU_080"/>
<dbReference type="GO" id="GO:0006435">
    <property type="term" value="P:threonyl-tRNA aminoacylation"/>
    <property type="evidence" value="ECO:0007669"/>
    <property type="project" value="UniProtKB-UniRule"/>
</dbReference>
<dbReference type="HOGENOM" id="CLU_008554_0_1_6"/>
<feature type="binding site" evidence="13">
    <location>
        <position position="335"/>
    </location>
    <ligand>
        <name>Zn(2+)</name>
        <dbReference type="ChEBI" id="CHEBI:29105"/>
        <note>catalytic</note>
    </ligand>
</feature>
<dbReference type="Pfam" id="PF00587">
    <property type="entry name" value="tRNA-synt_2b"/>
    <property type="match status" value="1"/>
</dbReference>
<dbReference type="Gene3D" id="3.30.980.10">
    <property type="entry name" value="Threonyl-trna Synthetase, Chain A, domain 2"/>
    <property type="match status" value="1"/>
</dbReference>
<feature type="binding site" evidence="13">
    <location>
        <position position="386"/>
    </location>
    <ligand>
        <name>Zn(2+)</name>
        <dbReference type="ChEBI" id="CHEBI:29105"/>
        <note>catalytic</note>
    </ligand>
</feature>
<dbReference type="AlphaFoldDB" id="F7WZ21"/>
<dbReference type="PROSITE" id="PS51880">
    <property type="entry name" value="TGS"/>
    <property type="match status" value="1"/>
</dbReference>
<reference evidence="16 17" key="1">
    <citation type="journal article" date="2011" name="Appl. Environ. Microbiol.">
        <title>The genome of Buchnera aphidicola from the aphid Cinara tujafilina provides new clues about the evolutionary history of metabolic losses in bacterial endosymbionts.</title>
        <authorList>
            <person name="Lamelas A."/>
            <person name="Gosalbes M.J."/>
            <person name="Moya A."/>
            <person name="Latorre A."/>
        </authorList>
    </citation>
    <scope>NUCLEOTIDE SEQUENCE [LARGE SCALE GENOMIC DNA]</scope>
    <source>
        <strain evidence="17">Cinara tujafilina</strain>
    </source>
</reference>
<dbReference type="EC" id="6.1.1.3" evidence="13"/>
<dbReference type="PANTHER" id="PTHR11451:SF44">
    <property type="entry name" value="THREONINE--TRNA LIGASE, CHLOROPLASTIC_MITOCHONDRIAL 2"/>
    <property type="match status" value="1"/>
</dbReference>
<keyword evidence="7 13" id="KW-0862">Zinc</keyword>
<dbReference type="InterPro" id="IPR006195">
    <property type="entry name" value="aa-tRNA-synth_II"/>
</dbReference>
<dbReference type="STRING" id="261317.BCTU_080"/>
<keyword evidence="2 13" id="KW-0963">Cytoplasm</keyword>
<dbReference type="InterPro" id="IPR004154">
    <property type="entry name" value="Anticodon-bd"/>
</dbReference>
<dbReference type="FunFam" id="3.30.930.10:FF:000002">
    <property type="entry name" value="Threonine--tRNA ligase"/>
    <property type="match status" value="1"/>
</dbReference>
<dbReference type="SUPFAM" id="SSF52954">
    <property type="entry name" value="Class II aaRS ABD-related"/>
    <property type="match status" value="1"/>
</dbReference>
<evidence type="ECO:0000256" key="1">
    <source>
        <dbReference type="ARBA" id="ARBA00008226"/>
    </source>
</evidence>
<keyword evidence="5 13" id="KW-0479">Metal-binding</keyword>
<evidence type="ECO:0000256" key="5">
    <source>
        <dbReference type="ARBA" id="ARBA00022723"/>
    </source>
</evidence>
<dbReference type="InterPro" id="IPR036621">
    <property type="entry name" value="Anticodon-bd_dom_sf"/>
</dbReference>
<dbReference type="Gene3D" id="3.30.930.10">
    <property type="entry name" value="Bira Bifunctional Protein, Domain 2"/>
    <property type="match status" value="1"/>
</dbReference>
<dbReference type="InterPro" id="IPR018163">
    <property type="entry name" value="Thr/Ala-tRNA-synth_IIc_edit"/>
</dbReference>
<evidence type="ECO:0000256" key="10">
    <source>
        <dbReference type="ARBA" id="ARBA00022917"/>
    </source>
</evidence>
<accession>F7WZ21</accession>
<proteinExistence type="inferred from homology"/>
<dbReference type="PRINTS" id="PR01047">
    <property type="entry name" value="TRNASYNTHTHR"/>
</dbReference>
<dbReference type="SUPFAM" id="SSF55681">
    <property type="entry name" value="Class II aaRS and biotin synthetases"/>
    <property type="match status" value="1"/>
</dbReference>
<evidence type="ECO:0000313" key="16">
    <source>
        <dbReference type="EMBL" id="AEH39671.1"/>
    </source>
</evidence>
<feature type="region of interest" description="Catalytic" evidence="13">
    <location>
        <begin position="244"/>
        <end position="535"/>
    </location>
</feature>
<comment type="similarity">
    <text evidence="1 13">Belongs to the class-II aminoacyl-tRNA synthetase family.</text>
</comment>
<dbReference type="Gene3D" id="3.40.50.800">
    <property type="entry name" value="Anticodon-binding domain"/>
    <property type="match status" value="1"/>
</dbReference>
<feature type="binding site" evidence="13">
    <location>
        <position position="512"/>
    </location>
    <ligand>
        <name>Zn(2+)</name>
        <dbReference type="ChEBI" id="CHEBI:29105"/>
        <note>catalytic</note>
    </ligand>
</feature>
<evidence type="ECO:0000256" key="12">
    <source>
        <dbReference type="ARBA" id="ARBA00049515"/>
    </source>
</evidence>
<dbReference type="GO" id="GO:0004829">
    <property type="term" value="F:threonine-tRNA ligase activity"/>
    <property type="evidence" value="ECO:0007669"/>
    <property type="project" value="UniProtKB-UniRule"/>
</dbReference>
<keyword evidence="10 13" id="KW-0648">Protein biosynthesis</keyword>
<dbReference type="PANTHER" id="PTHR11451">
    <property type="entry name" value="THREONINE-TRNA LIGASE"/>
    <property type="match status" value="1"/>
</dbReference>
<keyword evidence="4 13" id="KW-0436">Ligase</keyword>
<dbReference type="eggNOG" id="COG0441">
    <property type="taxonomic scope" value="Bacteria"/>
</dbReference>
<dbReference type="CDD" id="cd00771">
    <property type="entry name" value="ThrRS_core"/>
    <property type="match status" value="1"/>
</dbReference>
<dbReference type="Proteomes" id="UP000006811">
    <property type="component" value="Chromosome"/>
</dbReference>
<comment type="subunit">
    <text evidence="13">Homodimer.</text>
</comment>
<dbReference type="Gene3D" id="3.30.54.20">
    <property type="match status" value="1"/>
</dbReference>
<evidence type="ECO:0000256" key="7">
    <source>
        <dbReference type="ARBA" id="ARBA00022833"/>
    </source>
</evidence>
<dbReference type="Pfam" id="PF03129">
    <property type="entry name" value="HGTP_anticodon"/>
    <property type="match status" value="1"/>
</dbReference>
<comment type="catalytic activity">
    <reaction evidence="12 13">
        <text>tRNA(Thr) + L-threonine + ATP = L-threonyl-tRNA(Thr) + AMP + diphosphate + H(+)</text>
        <dbReference type="Rhea" id="RHEA:24624"/>
        <dbReference type="Rhea" id="RHEA-COMP:9670"/>
        <dbReference type="Rhea" id="RHEA-COMP:9704"/>
        <dbReference type="ChEBI" id="CHEBI:15378"/>
        <dbReference type="ChEBI" id="CHEBI:30616"/>
        <dbReference type="ChEBI" id="CHEBI:33019"/>
        <dbReference type="ChEBI" id="CHEBI:57926"/>
        <dbReference type="ChEBI" id="CHEBI:78442"/>
        <dbReference type="ChEBI" id="CHEBI:78534"/>
        <dbReference type="ChEBI" id="CHEBI:456215"/>
        <dbReference type="EC" id="6.1.1.3"/>
    </reaction>
</comment>
<evidence type="ECO:0000259" key="15">
    <source>
        <dbReference type="PROSITE" id="PS51880"/>
    </source>
</evidence>
<evidence type="ECO:0000259" key="14">
    <source>
        <dbReference type="PROSITE" id="PS50862"/>
    </source>
</evidence>
<dbReference type="InterPro" id="IPR002320">
    <property type="entry name" value="Thr-tRNA-ligase_IIa"/>
</dbReference>
<dbReference type="GO" id="GO:0005829">
    <property type="term" value="C:cytosol"/>
    <property type="evidence" value="ECO:0007669"/>
    <property type="project" value="TreeGrafter"/>
</dbReference>
<sequence length="645" mass="76076">MPVIMLCNGISKTYKRAVSLKKIIQDLYPVTEHKNFIAGSINKKIIDLNTLIICDSVITLIKEDDKKFLSMIRYTFIQLLNYVLKEMWPSIQLAGGKISDSGFFCDFYCPVSLNKSDLKNISTNMSDKIALKYNIIKKKYVKIGFFLFLKKNNEKYKLDIIKEKLIQSKTINICYHEKYFEEYDISPVPNISFCSHFIIKNISGVYWKNNKKKYNVTAYSWYCVGIKNQLLNYIFSLKKFEQRDHRKIAKRLNLYHIQKNSPGMIFWHQNGFIIFQELKKFIRIKLKKYLYYEVKTPIVIDKSLWKKSGHWKFYKNSIFVTKSENQEYCIKPMNCPGHVQIFKQGIKSYKDLPIRIAEFGSCHRNEASGSLHGLMRVRGFTQDDAHIFCTNEQVKTELNFCIKILFELYNTFGFKKITVKFSTRPIQRIGHDKLWDQAEKDLESVLIENKLPFIYQKGEGAFYGPKIEIVLEDSLKRLWQCGTIQLDFYLAKQLKAFYIDKNNIRNFPIIIHRAFLGSIERFIGILIEEYNGRLPVWLSPVHAVVMSISQKNINFVKKVTKSLIKNSIRVISEISENSINFKIRTYVMQYIPYLLICGDIEEKNNCLTIRLRSGRLIKMQKIDDFIKKIKEIIFNRSCYDFDRED</sequence>
<keyword evidence="11 13" id="KW-0030">Aminoacyl-tRNA synthetase</keyword>
<comment type="cofactor">
    <cofactor evidence="13">
        <name>Zn(2+)</name>
        <dbReference type="ChEBI" id="CHEBI:29105"/>
    </cofactor>
    <text evidence="13">Binds 1 zinc ion per subunit.</text>
</comment>
<gene>
    <name evidence="13 16" type="primary">thrS</name>
    <name evidence="16" type="ORF">BCTU_080</name>
</gene>
<dbReference type="PROSITE" id="PS50862">
    <property type="entry name" value="AA_TRNA_LIGASE_II"/>
    <property type="match status" value="1"/>
</dbReference>
<dbReference type="GO" id="GO:0046872">
    <property type="term" value="F:metal ion binding"/>
    <property type="evidence" value="ECO:0007669"/>
    <property type="project" value="UniProtKB-KW"/>
</dbReference>
<evidence type="ECO:0000256" key="4">
    <source>
        <dbReference type="ARBA" id="ARBA00022598"/>
    </source>
</evidence>